<feature type="domain" description="Ig-like" evidence="9">
    <location>
        <begin position="30"/>
        <end position="117"/>
    </location>
</feature>
<protein>
    <recommendedName>
        <fullName evidence="9">Ig-like domain-containing protein</fullName>
    </recommendedName>
</protein>
<proteinExistence type="predicted"/>
<dbReference type="InterPro" id="IPR013098">
    <property type="entry name" value="Ig_I-set"/>
</dbReference>
<keyword evidence="2" id="KW-0812">Transmembrane</keyword>
<dbReference type="SMART" id="SM00409">
    <property type="entry name" value="IG"/>
    <property type="match status" value="2"/>
</dbReference>
<dbReference type="SMART" id="SM00408">
    <property type="entry name" value="IGc2"/>
    <property type="match status" value="2"/>
</dbReference>
<comment type="caution">
    <text evidence="10">The sequence shown here is derived from an EMBL/GenBank/DDBJ whole genome shotgun (WGS) entry which is preliminary data.</text>
</comment>
<dbReference type="PANTHER" id="PTHR45080">
    <property type="entry name" value="CONTACTIN 5"/>
    <property type="match status" value="1"/>
</dbReference>
<evidence type="ECO:0000313" key="11">
    <source>
        <dbReference type="Proteomes" id="UP001497525"/>
    </source>
</evidence>
<keyword evidence="7" id="KW-0325">Glycoprotein</keyword>
<keyword evidence="4" id="KW-1133">Transmembrane helix</keyword>
<dbReference type="PANTHER" id="PTHR45080:SF8">
    <property type="entry name" value="IG-LIKE DOMAIN-CONTAINING PROTEIN"/>
    <property type="match status" value="1"/>
</dbReference>
<dbReference type="Gene3D" id="2.60.40.10">
    <property type="entry name" value="Immunoglobulins"/>
    <property type="match status" value="2"/>
</dbReference>
<keyword evidence="5" id="KW-0472">Membrane</keyword>
<dbReference type="InterPro" id="IPR003599">
    <property type="entry name" value="Ig_sub"/>
</dbReference>
<dbReference type="PRINTS" id="PR01838">
    <property type="entry name" value="NCAMFAMILY"/>
</dbReference>
<evidence type="ECO:0000256" key="8">
    <source>
        <dbReference type="ARBA" id="ARBA00023319"/>
    </source>
</evidence>
<evidence type="ECO:0000256" key="2">
    <source>
        <dbReference type="ARBA" id="ARBA00022692"/>
    </source>
</evidence>
<name>A0AAV2SW10_CALDB</name>
<evidence type="ECO:0000256" key="5">
    <source>
        <dbReference type="ARBA" id="ARBA00023136"/>
    </source>
</evidence>
<sequence length="213" mass="23604">MFMGLHEGIYTCVANKSVRSQIDLQIYSRPVVYTQETELTFKEGEDFVVKCESESSPSAEFSWLMNGAPVVPNDRIFLSKRWEGSLLTVRNAQKSDIGVYTCTGKNAVGCGTAETIAVIMRPPEIIDIEAPPMPVGEGRSISMTCHVRGRPKPEINWKRNGKGAKQNKWITIDYESGEVTIVRALPKYSGTWTCEAVNAGGRAEKSVELKIIK</sequence>
<dbReference type="InterPro" id="IPR003598">
    <property type="entry name" value="Ig_sub2"/>
</dbReference>
<dbReference type="InterPro" id="IPR013783">
    <property type="entry name" value="Ig-like_fold"/>
</dbReference>
<keyword evidence="3" id="KW-0732">Signal</keyword>
<dbReference type="InterPro" id="IPR009138">
    <property type="entry name" value="Neural_cell_adh"/>
</dbReference>
<dbReference type="InterPro" id="IPR036179">
    <property type="entry name" value="Ig-like_dom_sf"/>
</dbReference>
<dbReference type="Pfam" id="PF13927">
    <property type="entry name" value="Ig_3"/>
    <property type="match status" value="1"/>
</dbReference>
<dbReference type="SUPFAM" id="SSF48726">
    <property type="entry name" value="Immunoglobulin"/>
    <property type="match status" value="2"/>
</dbReference>
<dbReference type="GO" id="GO:0005886">
    <property type="term" value="C:plasma membrane"/>
    <property type="evidence" value="ECO:0007669"/>
    <property type="project" value="UniProtKB-ARBA"/>
</dbReference>
<evidence type="ECO:0000256" key="6">
    <source>
        <dbReference type="ARBA" id="ARBA00023157"/>
    </source>
</evidence>
<reference evidence="10" key="1">
    <citation type="submission" date="2024-06" db="EMBL/GenBank/DDBJ databases">
        <authorList>
            <person name="Liu X."/>
            <person name="Lenzi L."/>
            <person name="Haldenby T S."/>
            <person name="Uol C."/>
        </authorList>
    </citation>
    <scope>NUCLEOTIDE SEQUENCE</scope>
</reference>
<keyword evidence="8" id="KW-0393">Immunoglobulin domain</keyword>
<feature type="domain" description="Ig-like" evidence="9">
    <location>
        <begin position="123"/>
        <end position="208"/>
    </location>
</feature>
<dbReference type="GO" id="GO:0007156">
    <property type="term" value="P:homophilic cell adhesion via plasma membrane adhesion molecules"/>
    <property type="evidence" value="ECO:0007669"/>
    <property type="project" value="TreeGrafter"/>
</dbReference>
<dbReference type="EMBL" id="CAXLJL010000001">
    <property type="protein sequence ID" value="CAL5129140.1"/>
    <property type="molecule type" value="Genomic_DNA"/>
</dbReference>
<gene>
    <name evidence="10" type="ORF">CDAUBV1_LOCUS8</name>
</gene>
<evidence type="ECO:0000256" key="4">
    <source>
        <dbReference type="ARBA" id="ARBA00022989"/>
    </source>
</evidence>
<accession>A0AAV2SW10</accession>
<dbReference type="AlphaFoldDB" id="A0AAV2SW10"/>
<evidence type="ECO:0000259" key="9">
    <source>
        <dbReference type="PROSITE" id="PS50835"/>
    </source>
</evidence>
<evidence type="ECO:0000256" key="1">
    <source>
        <dbReference type="ARBA" id="ARBA00004167"/>
    </source>
</evidence>
<dbReference type="Proteomes" id="UP001497525">
    <property type="component" value="Unassembled WGS sequence"/>
</dbReference>
<evidence type="ECO:0000256" key="3">
    <source>
        <dbReference type="ARBA" id="ARBA00022729"/>
    </source>
</evidence>
<dbReference type="InterPro" id="IPR007110">
    <property type="entry name" value="Ig-like_dom"/>
</dbReference>
<organism evidence="10 11">
    <name type="scientific">Calicophoron daubneyi</name>
    <name type="common">Rumen fluke</name>
    <name type="synonym">Paramphistomum daubneyi</name>
    <dbReference type="NCBI Taxonomy" id="300641"/>
    <lineage>
        <taxon>Eukaryota</taxon>
        <taxon>Metazoa</taxon>
        <taxon>Spiralia</taxon>
        <taxon>Lophotrochozoa</taxon>
        <taxon>Platyhelminthes</taxon>
        <taxon>Trematoda</taxon>
        <taxon>Digenea</taxon>
        <taxon>Plagiorchiida</taxon>
        <taxon>Pronocephalata</taxon>
        <taxon>Paramphistomoidea</taxon>
        <taxon>Paramphistomidae</taxon>
        <taxon>Calicophoron</taxon>
    </lineage>
</organism>
<dbReference type="Pfam" id="PF07679">
    <property type="entry name" value="I-set"/>
    <property type="match status" value="1"/>
</dbReference>
<evidence type="ECO:0000256" key="7">
    <source>
        <dbReference type="ARBA" id="ARBA00023180"/>
    </source>
</evidence>
<dbReference type="InterPro" id="IPR050958">
    <property type="entry name" value="Cell_Adh-Cytoskel_Orgn"/>
</dbReference>
<dbReference type="PROSITE" id="PS50835">
    <property type="entry name" value="IG_LIKE"/>
    <property type="match status" value="2"/>
</dbReference>
<evidence type="ECO:0000313" key="10">
    <source>
        <dbReference type="EMBL" id="CAL5129140.1"/>
    </source>
</evidence>
<comment type="subcellular location">
    <subcellularLocation>
        <location evidence="1">Membrane</location>
        <topology evidence="1">Single-pass membrane protein</topology>
    </subcellularLocation>
</comment>
<keyword evidence="6" id="KW-1015">Disulfide bond</keyword>